<comment type="catalytic activity">
    <reaction evidence="8">
        <text>L-seryl-[protein] + ATP = O-phospho-L-seryl-[protein] + ADP + H(+)</text>
        <dbReference type="Rhea" id="RHEA:17989"/>
        <dbReference type="Rhea" id="RHEA-COMP:9863"/>
        <dbReference type="Rhea" id="RHEA-COMP:11604"/>
        <dbReference type="ChEBI" id="CHEBI:15378"/>
        <dbReference type="ChEBI" id="CHEBI:29999"/>
        <dbReference type="ChEBI" id="CHEBI:30616"/>
        <dbReference type="ChEBI" id="CHEBI:83421"/>
        <dbReference type="ChEBI" id="CHEBI:456216"/>
        <dbReference type="EC" id="2.7.11.1"/>
    </reaction>
</comment>
<evidence type="ECO:0000256" key="1">
    <source>
        <dbReference type="ARBA" id="ARBA00012513"/>
    </source>
</evidence>
<dbReference type="SUPFAM" id="SSF56112">
    <property type="entry name" value="Protein kinase-like (PK-like)"/>
    <property type="match status" value="1"/>
</dbReference>
<dbReference type="GO" id="GO:0016301">
    <property type="term" value="F:kinase activity"/>
    <property type="evidence" value="ECO:0007669"/>
    <property type="project" value="UniProtKB-KW"/>
</dbReference>
<feature type="region of interest" description="Disordered" evidence="10">
    <location>
        <begin position="418"/>
        <end position="453"/>
    </location>
</feature>
<proteinExistence type="predicted"/>
<gene>
    <name evidence="12" type="ORF">NDI37_03825</name>
</gene>
<dbReference type="EC" id="2.7.11.1" evidence="1"/>
<evidence type="ECO:0000256" key="9">
    <source>
        <dbReference type="PROSITE-ProRule" id="PRU10141"/>
    </source>
</evidence>
<evidence type="ECO:0000256" key="3">
    <source>
        <dbReference type="ARBA" id="ARBA00022679"/>
    </source>
</evidence>
<sequence>MMPLYCTKGHENPTDCRFCQHCGEPLPEFVSNNIVTGMILGDRYRIVRELGHGGFGRTYLAEDLNRFNEPCVLKEFAPKVQGAYALQKAEELFEREAGVLYKLRHSQIPNFREMFRVNQQSKGYLFLVQDYVEGQTYRSLLDARKSQGLRFSEEEVRQILLHILPVLEYIHSLGVIHRDISPENMILRSSDQLPVLIDFGGVKEVAATVESQFTLGSGNSPPLIATRLGKRGYAPDEQMDKGLVFPNSDLYALAASVLVLLTLKQPHEIIDSETLKWNWRREINLSPMLGDVLDKMLSRRISDRYQSAREVLQTLSVNIPSTEFPPTQPPALPPIEPTQAVSPLSYRPHQPPIANLHAQPSHQQKGEPLTAKPQPTIPKRQSPFVGILGKILLVALVITGATGLGWWAGNLWIQSMTGSEDKGSDSNSSDNSTAPTDQENPSPQYSAAERDRKQQLRDRRISLGVDYNFYVNWVNETFWTRNPEQRGKILGDGSEFEQLRLSWDQTAAQLLDKLEQANLSGASRQRLGSYQPEDRDRFKEQVNQLRLSSRALYDLADVVFFQLFPEQRGKDFLQEPIGQVWHAIVAEKVKALQAGDALETIRFAPGAVGKRVRGTLKPREGKAFIANFNKDQLLALTFTNNPKLRLSLYPPTTAVPPLLEDSTQTTWSGKLPQSGYYEFVVISENSEPVDYQLDLGVETPAATPSTSTAPQ</sequence>
<dbReference type="PANTHER" id="PTHR24363">
    <property type="entry name" value="SERINE/THREONINE PROTEIN KINASE"/>
    <property type="match status" value="1"/>
</dbReference>
<evidence type="ECO:0000259" key="11">
    <source>
        <dbReference type="PROSITE" id="PS50011"/>
    </source>
</evidence>
<dbReference type="Gene3D" id="1.10.510.10">
    <property type="entry name" value="Transferase(Phosphotransferase) domain 1"/>
    <property type="match status" value="1"/>
</dbReference>
<feature type="compositionally biased region" description="Polar residues" evidence="10">
    <location>
        <begin position="433"/>
        <end position="445"/>
    </location>
</feature>
<dbReference type="PANTHER" id="PTHR24363:SF0">
    <property type="entry name" value="SERINE_THREONINE KINASE LIKE DOMAIN CONTAINING 1"/>
    <property type="match status" value="1"/>
</dbReference>
<dbReference type="InterPro" id="IPR000719">
    <property type="entry name" value="Prot_kinase_dom"/>
</dbReference>
<feature type="domain" description="Protein kinase" evidence="11">
    <location>
        <begin position="44"/>
        <end position="316"/>
    </location>
</feature>
<dbReference type="Gene3D" id="2.60.120.380">
    <property type="match status" value="1"/>
</dbReference>
<evidence type="ECO:0000256" key="6">
    <source>
        <dbReference type="ARBA" id="ARBA00022840"/>
    </source>
</evidence>
<protein>
    <recommendedName>
        <fullName evidence="1">non-specific serine/threonine protein kinase</fullName>
        <ecNumber evidence="1">2.7.11.1</ecNumber>
    </recommendedName>
</protein>
<keyword evidence="4 9" id="KW-0547">Nucleotide-binding</keyword>
<keyword evidence="13" id="KW-1185">Reference proteome</keyword>
<name>A0ABV0JJJ0_9CYAN</name>
<dbReference type="RefSeq" id="WP_190418901.1">
    <property type="nucleotide sequence ID" value="NZ_JAMPKK010000005.1"/>
</dbReference>
<keyword evidence="3" id="KW-0808">Transferase</keyword>
<evidence type="ECO:0000256" key="4">
    <source>
        <dbReference type="ARBA" id="ARBA00022741"/>
    </source>
</evidence>
<keyword evidence="2" id="KW-0723">Serine/threonine-protein kinase</keyword>
<dbReference type="CDD" id="cd14014">
    <property type="entry name" value="STKc_PknB_like"/>
    <property type="match status" value="1"/>
</dbReference>
<comment type="caution">
    <text evidence="12">The sequence shown here is derived from an EMBL/GenBank/DDBJ whole genome shotgun (WGS) entry which is preliminary data.</text>
</comment>
<dbReference type="InterPro" id="IPR017441">
    <property type="entry name" value="Protein_kinase_ATP_BS"/>
</dbReference>
<accession>A0ABV0JJJ0</accession>
<dbReference type="Gene3D" id="3.30.200.20">
    <property type="entry name" value="Phosphorylase Kinase, domain 1"/>
    <property type="match status" value="1"/>
</dbReference>
<evidence type="ECO:0000313" key="13">
    <source>
        <dbReference type="Proteomes" id="UP001442494"/>
    </source>
</evidence>
<evidence type="ECO:0000313" key="12">
    <source>
        <dbReference type="EMBL" id="MEP0863594.1"/>
    </source>
</evidence>
<feature type="binding site" evidence="9">
    <location>
        <position position="74"/>
    </location>
    <ligand>
        <name>ATP</name>
        <dbReference type="ChEBI" id="CHEBI:30616"/>
    </ligand>
</feature>
<dbReference type="InterPro" id="IPR008266">
    <property type="entry name" value="Tyr_kinase_AS"/>
</dbReference>
<dbReference type="PROSITE" id="PS50011">
    <property type="entry name" value="PROTEIN_KINASE_DOM"/>
    <property type="match status" value="1"/>
</dbReference>
<dbReference type="Pfam" id="PF00069">
    <property type="entry name" value="Pkinase"/>
    <property type="match status" value="1"/>
</dbReference>
<evidence type="ECO:0000256" key="2">
    <source>
        <dbReference type="ARBA" id="ARBA00022527"/>
    </source>
</evidence>
<dbReference type="Proteomes" id="UP001442494">
    <property type="component" value="Unassembled WGS sequence"/>
</dbReference>
<dbReference type="EMBL" id="JAMPKK010000005">
    <property type="protein sequence ID" value="MEP0863594.1"/>
    <property type="molecule type" value="Genomic_DNA"/>
</dbReference>
<dbReference type="InterPro" id="IPR011009">
    <property type="entry name" value="Kinase-like_dom_sf"/>
</dbReference>
<keyword evidence="5 12" id="KW-0418">Kinase</keyword>
<dbReference type="PROSITE" id="PS00109">
    <property type="entry name" value="PROTEIN_KINASE_TYR"/>
    <property type="match status" value="1"/>
</dbReference>
<feature type="region of interest" description="Disordered" evidence="10">
    <location>
        <begin position="337"/>
        <end position="378"/>
    </location>
</feature>
<organism evidence="12 13">
    <name type="scientific">Funiculus sociatus GB2-A5</name>
    <dbReference type="NCBI Taxonomy" id="2933946"/>
    <lineage>
        <taxon>Bacteria</taxon>
        <taxon>Bacillati</taxon>
        <taxon>Cyanobacteriota</taxon>
        <taxon>Cyanophyceae</taxon>
        <taxon>Coleofasciculales</taxon>
        <taxon>Coleofasciculaceae</taxon>
        <taxon>Funiculus</taxon>
    </lineage>
</organism>
<dbReference type="PROSITE" id="PS00107">
    <property type="entry name" value="PROTEIN_KINASE_ATP"/>
    <property type="match status" value="1"/>
</dbReference>
<evidence type="ECO:0000256" key="8">
    <source>
        <dbReference type="ARBA" id="ARBA00048679"/>
    </source>
</evidence>
<reference evidence="12 13" key="1">
    <citation type="submission" date="2022-04" db="EMBL/GenBank/DDBJ databases">
        <title>Positive selection, recombination, and allopatry shape intraspecific diversity of widespread and dominant cyanobacteria.</title>
        <authorList>
            <person name="Wei J."/>
            <person name="Shu W."/>
            <person name="Hu C."/>
        </authorList>
    </citation>
    <scope>NUCLEOTIDE SEQUENCE [LARGE SCALE GENOMIC DNA]</scope>
    <source>
        <strain evidence="12 13">GB2-A5</strain>
    </source>
</reference>
<keyword evidence="6 9" id="KW-0067">ATP-binding</keyword>
<evidence type="ECO:0000256" key="5">
    <source>
        <dbReference type="ARBA" id="ARBA00022777"/>
    </source>
</evidence>
<comment type="catalytic activity">
    <reaction evidence="7">
        <text>L-threonyl-[protein] + ATP = O-phospho-L-threonyl-[protein] + ADP + H(+)</text>
        <dbReference type="Rhea" id="RHEA:46608"/>
        <dbReference type="Rhea" id="RHEA-COMP:11060"/>
        <dbReference type="Rhea" id="RHEA-COMP:11605"/>
        <dbReference type="ChEBI" id="CHEBI:15378"/>
        <dbReference type="ChEBI" id="CHEBI:30013"/>
        <dbReference type="ChEBI" id="CHEBI:30616"/>
        <dbReference type="ChEBI" id="CHEBI:61977"/>
        <dbReference type="ChEBI" id="CHEBI:456216"/>
        <dbReference type="EC" id="2.7.11.1"/>
    </reaction>
</comment>
<evidence type="ECO:0000256" key="10">
    <source>
        <dbReference type="SAM" id="MobiDB-lite"/>
    </source>
</evidence>
<evidence type="ECO:0000256" key="7">
    <source>
        <dbReference type="ARBA" id="ARBA00047899"/>
    </source>
</evidence>